<protein>
    <recommendedName>
        <fullName evidence="4">Secreted protein</fullName>
    </recommendedName>
</protein>
<evidence type="ECO:0008006" key="4">
    <source>
        <dbReference type="Google" id="ProtNLM"/>
    </source>
</evidence>
<dbReference type="AlphaFoldDB" id="A0AAQ3NTF6"/>
<dbReference type="EMBL" id="CP144697">
    <property type="protein sequence ID" value="WVZ15500.1"/>
    <property type="molecule type" value="Genomic_DNA"/>
</dbReference>
<dbReference type="Proteomes" id="UP001374535">
    <property type="component" value="Chromosome 4"/>
</dbReference>
<accession>A0AAQ3NTF6</accession>
<sequence length="145" mass="16274">MIRIIVHSWLLFGAFSVALQASRISCIIVEITLGTTPIPRIFLGTRVWLLTTHTLHSTSKIHDPTLGTIPIPRMLPRPCLGTTQTFRVPSIIHEPTSACTKTFMQLYIKFQKVLNFSHLLLNLDINNHNVTHCALAHVEIVTTIS</sequence>
<evidence type="ECO:0000313" key="3">
    <source>
        <dbReference type="Proteomes" id="UP001374535"/>
    </source>
</evidence>
<name>A0AAQ3NTF6_VIGMU</name>
<keyword evidence="1" id="KW-0732">Signal</keyword>
<keyword evidence="3" id="KW-1185">Reference proteome</keyword>
<gene>
    <name evidence="2" type="ORF">V8G54_013066</name>
</gene>
<feature type="chain" id="PRO_5042911992" description="Secreted protein" evidence="1">
    <location>
        <begin position="22"/>
        <end position="145"/>
    </location>
</feature>
<proteinExistence type="predicted"/>
<evidence type="ECO:0000313" key="2">
    <source>
        <dbReference type="EMBL" id="WVZ15500.1"/>
    </source>
</evidence>
<organism evidence="2 3">
    <name type="scientific">Vigna mungo</name>
    <name type="common">Black gram</name>
    <name type="synonym">Phaseolus mungo</name>
    <dbReference type="NCBI Taxonomy" id="3915"/>
    <lineage>
        <taxon>Eukaryota</taxon>
        <taxon>Viridiplantae</taxon>
        <taxon>Streptophyta</taxon>
        <taxon>Embryophyta</taxon>
        <taxon>Tracheophyta</taxon>
        <taxon>Spermatophyta</taxon>
        <taxon>Magnoliopsida</taxon>
        <taxon>eudicotyledons</taxon>
        <taxon>Gunneridae</taxon>
        <taxon>Pentapetalae</taxon>
        <taxon>rosids</taxon>
        <taxon>fabids</taxon>
        <taxon>Fabales</taxon>
        <taxon>Fabaceae</taxon>
        <taxon>Papilionoideae</taxon>
        <taxon>50 kb inversion clade</taxon>
        <taxon>NPAAA clade</taxon>
        <taxon>indigoferoid/millettioid clade</taxon>
        <taxon>Phaseoleae</taxon>
        <taxon>Vigna</taxon>
    </lineage>
</organism>
<reference evidence="2 3" key="1">
    <citation type="journal article" date="2023" name="Life. Sci Alliance">
        <title>Evolutionary insights into 3D genome organization and epigenetic landscape of Vigna mungo.</title>
        <authorList>
            <person name="Junaid A."/>
            <person name="Singh B."/>
            <person name="Bhatia S."/>
        </authorList>
    </citation>
    <scope>NUCLEOTIDE SEQUENCE [LARGE SCALE GENOMIC DNA]</scope>
    <source>
        <strain evidence="2">Urdbean</strain>
    </source>
</reference>
<evidence type="ECO:0000256" key="1">
    <source>
        <dbReference type="SAM" id="SignalP"/>
    </source>
</evidence>
<feature type="signal peptide" evidence="1">
    <location>
        <begin position="1"/>
        <end position="21"/>
    </location>
</feature>